<feature type="transmembrane region" description="Helical" evidence="6">
    <location>
        <begin position="414"/>
        <end position="437"/>
    </location>
</feature>
<feature type="transmembrane region" description="Helical" evidence="6">
    <location>
        <begin position="330"/>
        <end position="351"/>
    </location>
</feature>
<dbReference type="PANTHER" id="PTHR42829:SF2">
    <property type="entry name" value="NADH-UBIQUINONE OXIDOREDUCTASE CHAIN 5"/>
    <property type="match status" value="1"/>
</dbReference>
<dbReference type="AlphaFoldDB" id="A0A1E3R8A9"/>
<evidence type="ECO:0000256" key="5">
    <source>
        <dbReference type="RuleBase" id="RU000320"/>
    </source>
</evidence>
<reference evidence="10" key="1">
    <citation type="submission" date="2016-09" db="EMBL/GenBank/DDBJ databases">
        <authorList>
            <person name="Greninger A.L."/>
            <person name="Jerome K.R."/>
            <person name="Mcnair B."/>
            <person name="Wallis C."/>
            <person name="Fang F."/>
        </authorList>
    </citation>
    <scope>NUCLEOTIDE SEQUENCE [LARGE SCALE GENOMIC DNA]</scope>
    <source>
        <strain evidence="10">M6</strain>
    </source>
</reference>
<dbReference type="InterPro" id="IPR003945">
    <property type="entry name" value="NU5C-like"/>
</dbReference>
<comment type="subcellular location">
    <subcellularLocation>
        <location evidence="1">Endomembrane system</location>
        <topology evidence="1">Multi-pass membrane protein</topology>
    </subcellularLocation>
    <subcellularLocation>
        <location evidence="5">Membrane</location>
        <topology evidence="5">Multi-pass membrane protein</topology>
    </subcellularLocation>
</comment>
<dbReference type="PANTHER" id="PTHR42829">
    <property type="entry name" value="NADH-UBIQUINONE OXIDOREDUCTASE CHAIN 5"/>
    <property type="match status" value="1"/>
</dbReference>
<dbReference type="EMBL" id="MIHA01000033">
    <property type="protein sequence ID" value="ODQ86155.1"/>
    <property type="molecule type" value="Genomic_DNA"/>
</dbReference>
<dbReference type="InterPro" id="IPR018393">
    <property type="entry name" value="NADHpl_OxRdtase_5_subgr"/>
</dbReference>
<feature type="domain" description="NADH:quinone oxidoreductase/Mrp antiporter transmembrane" evidence="7">
    <location>
        <begin position="135"/>
        <end position="421"/>
    </location>
</feature>
<dbReference type="GO" id="GO:0015990">
    <property type="term" value="P:electron transport coupled proton transport"/>
    <property type="evidence" value="ECO:0007669"/>
    <property type="project" value="TreeGrafter"/>
</dbReference>
<feature type="transmembrane region" description="Helical" evidence="6">
    <location>
        <begin position="118"/>
        <end position="135"/>
    </location>
</feature>
<evidence type="ECO:0000313" key="10">
    <source>
        <dbReference type="Proteomes" id="UP000094053"/>
    </source>
</evidence>
<feature type="transmembrane region" description="Helical" evidence="6">
    <location>
        <begin position="181"/>
        <end position="202"/>
    </location>
</feature>
<sequence length="626" mass="65751">MTIPVWLTIALPLAGATILLLGGRRTDAWGHLLGCLAAIASFVVAAVLFFDMVGRDGEQRAVHESLFSWVPVGGLQVDFGLQLDQLSMCFVLLITGVGSLIHIYSIGYMAEDPGRRRFFAYLNLFLSAMLLLVLADNYLGLYVGWEGVGLASYLLIGFWAHKPSAATAAKKAFVVNRVGDMGLAIAMMVMFAYLGTISYAGVFEAAPVAGEGALTAIGLLLLLAACGKSAQVPLQSWLGDAMEGPTPVSALIHAATMVTAGVYLIVRSGPVFDLAPNAQLGVVIVGAVTLLFGAIIGCAKDDIKKALAASTMSQIGYMVLAAGLGPVGYAFAIMHLLTHGFFKAGLFLGAGSVMHAMDDEVDMRRYGGLRKALPITFVTFGLGYLAIIGIPPLAGFFSKDGIIEAALGAGGVKGIILGAVTILGAGITAFYMTRVMLMTFFGEKRWAEKAHPHEAPAVMTWPMILLAVGSVGSGAAFAIGGTLEHWLEPVVGTHEVHHVAPVWVVTTVILAVVAVGILIAYRMYGTRPIPDEVPDGSALTVAARRDLYGDAFNEAALMRPGQLLTRGLVEIDDEAVDGAASGLAGLVSRLSDGLRQWQTGFARSYALSMLGGAVLVLVAILAVQLW</sequence>
<feature type="transmembrane region" description="Helical" evidence="6">
    <location>
        <begin position="29"/>
        <end position="50"/>
    </location>
</feature>
<accession>A0A1E3R8A9</accession>
<feature type="transmembrane region" description="Helical" evidence="6">
    <location>
        <begin position="372"/>
        <end position="394"/>
    </location>
</feature>
<dbReference type="Proteomes" id="UP000094053">
    <property type="component" value="Unassembled WGS sequence"/>
</dbReference>
<dbReference type="GO" id="GO:0012505">
    <property type="term" value="C:endomembrane system"/>
    <property type="evidence" value="ECO:0007669"/>
    <property type="project" value="UniProtKB-SubCell"/>
</dbReference>
<dbReference type="Pfam" id="PF00662">
    <property type="entry name" value="Proton_antipo_N"/>
    <property type="match status" value="1"/>
</dbReference>
<name>A0A1E3R8A9_MYCFV</name>
<gene>
    <name evidence="9" type="ORF">BHQ18_27420</name>
</gene>
<dbReference type="InterPro" id="IPR001750">
    <property type="entry name" value="ND/Mrp_TM"/>
</dbReference>
<keyword evidence="10" id="KW-1185">Reference proteome</keyword>
<protein>
    <submittedName>
        <fullName evidence="9">NADH-quinone oxidoreductase subunit L</fullName>
    </submittedName>
</protein>
<evidence type="ECO:0000313" key="9">
    <source>
        <dbReference type="EMBL" id="ODQ86155.1"/>
    </source>
</evidence>
<evidence type="ECO:0000256" key="1">
    <source>
        <dbReference type="ARBA" id="ARBA00004127"/>
    </source>
</evidence>
<dbReference type="Pfam" id="PF00361">
    <property type="entry name" value="Proton_antipo_M"/>
    <property type="match status" value="1"/>
</dbReference>
<dbReference type="RefSeq" id="WP_069416801.1">
    <property type="nucleotide sequence ID" value="NZ_JACKUL010000020.1"/>
</dbReference>
<dbReference type="GO" id="GO:0016020">
    <property type="term" value="C:membrane"/>
    <property type="evidence" value="ECO:0007669"/>
    <property type="project" value="UniProtKB-SubCell"/>
</dbReference>
<feature type="transmembrane region" description="Helical" evidence="6">
    <location>
        <begin position="6"/>
        <end position="22"/>
    </location>
</feature>
<comment type="caution">
    <text evidence="9">The sequence shown here is derived from an EMBL/GenBank/DDBJ whole genome shotgun (WGS) entry which is preliminary data.</text>
</comment>
<dbReference type="GO" id="GO:0042773">
    <property type="term" value="P:ATP synthesis coupled electron transport"/>
    <property type="evidence" value="ECO:0007669"/>
    <property type="project" value="InterPro"/>
</dbReference>
<feature type="domain" description="NADH-Ubiquinone oxidoreductase (complex I) chain 5 N-terminal" evidence="8">
    <location>
        <begin position="69"/>
        <end position="119"/>
    </location>
</feature>
<dbReference type="STRING" id="1776.BHQ18_27420"/>
<evidence type="ECO:0000256" key="6">
    <source>
        <dbReference type="SAM" id="Phobius"/>
    </source>
</evidence>
<proteinExistence type="predicted"/>
<keyword evidence="2 5" id="KW-0812">Transmembrane</keyword>
<feature type="transmembrane region" description="Helical" evidence="6">
    <location>
        <begin position="306"/>
        <end position="324"/>
    </location>
</feature>
<evidence type="ECO:0000259" key="7">
    <source>
        <dbReference type="Pfam" id="PF00361"/>
    </source>
</evidence>
<evidence type="ECO:0000259" key="8">
    <source>
        <dbReference type="Pfam" id="PF00662"/>
    </source>
</evidence>
<dbReference type="Gene3D" id="1.20.5.2700">
    <property type="match status" value="1"/>
</dbReference>
<dbReference type="InterPro" id="IPR001516">
    <property type="entry name" value="Proton_antipo_N"/>
</dbReference>
<keyword evidence="3 6" id="KW-1133">Transmembrane helix</keyword>
<dbReference type="OrthoDB" id="9811798at2"/>
<dbReference type="PRINTS" id="PR01434">
    <property type="entry name" value="NADHDHGNASE5"/>
</dbReference>
<dbReference type="PRINTS" id="PR01435">
    <property type="entry name" value="NPOXDRDTASE5"/>
</dbReference>
<organism evidence="9 10">
    <name type="scientific">Mycolicibacterium flavescens</name>
    <name type="common">Mycobacterium flavescens</name>
    <dbReference type="NCBI Taxonomy" id="1776"/>
    <lineage>
        <taxon>Bacteria</taxon>
        <taxon>Bacillati</taxon>
        <taxon>Actinomycetota</taxon>
        <taxon>Actinomycetes</taxon>
        <taxon>Mycobacteriales</taxon>
        <taxon>Mycobacteriaceae</taxon>
        <taxon>Mycolicibacterium</taxon>
    </lineage>
</organism>
<dbReference type="NCBIfam" id="NF005141">
    <property type="entry name" value="PRK06590.1"/>
    <property type="match status" value="1"/>
</dbReference>
<feature type="transmembrane region" description="Helical" evidence="6">
    <location>
        <begin position="500"/>
        <end position="521"/>
    </location>
</feature>
<dbReference type="GO" id="GO:0003954">
    <property type="term" value="F:NADH dehydrogenase activity"/>
    <property type="evidence" value="ECO:0007669"/>
    <property type="project" value="TreeGrafter"/>
</dbReference>
<feature type="transmembrane region" description="Helical" evidence="6">
    <location>
        <begin position="208"/>
        <end position="227"/>
    </location>
</feature>
<feature type="transmembrane region" description="Helical" evidence="6">
    <location>
        <begin position="605"/>
        <end position="625"/>
    </location>
</feature>
<dbReference type="NCBIfam" id="TIGR01974">
    <property type="entry name" value="NDH_I_L"/>
    <property type="match status" value="1"/>
</dbReference>
<keyword evidence="4 6" id="KW-0472">Membrane</keyword>
<feature type="transmembrane region" description="Helical" evidence="6">
    <location>
        <begin position="141"/>
        <end position="160"/>
    </location>
</feature>
<feature type="transmembrane region" description="Helical" evidence="6">
    <location>
        <begin position="278"/>
        <end position="299"/>
    </location>
</feature>
<feature type="transmembrane region" description="Helical" evidence="6">
    <location>
        <begin position="248"/>
        <end position="266"/>
    </location>
</feature>
<dbReference type="GO" id="GO:0008137">
    <property type="term" value="F:NADH dehydrogenase (ubiquinone) activity"/>
    <property type="evidence" value="ECO:0007669"/>
    <property type="project" value="InterPro"/>
</dbReference>
<evidence type="ECO:0000256" key="3">
    <source>
        <dbReference type="ARBA" id="ARBA00022989"/>
    </source>
</evidence>
<feature type="transmembrane region" description="Helical" evidence="6">
    <location>
        <begin position="458"/>
        <end position="480"/>
    </location>
</feature>
<feature type="transmembrane region" description="Helical" evidence="6">
    <location>
        <begin position="85"/>
        <end position="106"/>
    </location>
</feature>
<evidence type="ECO:0000256" key="2">
    <source>
        <dbReference type="ARBA" id="ARBA00022692"/>
    </source>
</evidence>
<evidence type="ECO:0000256" key="4">
    <source>
        <dbReference type="ARBA" id="ARBA00023136"/>
    </source>
</evidence>